<gene>
    <name evidence="2" type="ORF">GCM10011609_88030</name>
</gene>
<proteinExistence type="predicted"/>
<reference evidence="3" key="1">
    <citation type="journal article" date="2019" name="Int. J. Syst. Evol. Microbiol.">
        <title>The Global Catalogue of Microorganisms (GCM) 10K type strain sequencing project: providing services to taxonomists for standard genome sequencing and annotation.</title>
        <authorList>
            <consortium name="The Broad Institute Genomics Platform"/>
            <consortium name="The Broad Institute Genome Sequencing Center for Infectious Disease"/>
            <person name="Wu L."/>
            <person name="Ma J."/>
        </authorList>
    </citation>
    <scope>NUCLEOTIDE SEQUENCE [LARGE SCALE GENOMIC DNA]</scope>
    <source>
        <strain evidence="3">CGMCC 4.7319</strain>
    </source>
</reference>
<dbReference type="PANTHER" id="PTHR33993">
    <property type="entry name" value="GLYOXALASE-RELATED"/>
    <property type="match status" value="1"/>
</dbReference>
<evidence type="ECO:0000313" key="2">
    <source>
        <dbReference type="EMBL" id="GGN30309.1"/>
    </source>
</evidence>
<organism evidence="2 3">
    <name type="scientific">Lentzea pudingi</name>
    <dbReference type="NCBI Taxonomy" id="1789439"/>
    <lineage>
        <taxon>Bacteria</taxon>
        <taxon>Bacillati</taxon>
        <taxon>Actinomycetota</taxon>
        <taxon>Actinomycetes</taxon>
        <taxon>Pseudonocardiales</taxon>
        <taxon>Pseudonocardiaceae</taxon>
        <taxon>Lentzea</taxon>
    </lineage>
</organism>
<protein>
    <recommendedName>
        <fullName evidence="1">VOC domain-containing protein</fullName>
    </recommendedName>
</protein>
<dbReference type="PROSITE" id="PS51819">
    <property type="entry name" value="VOC"/>
    <property type="match status" value="1"/>
</dbReference>
<sequence>MDKVFWFDVPVRDIDEASEFYHEVFGWEVRPKHSRDGDDALSFRMAFTAQTDDKNTPLKPGAINGGVVTRNIGITQPTILVEVDDVDEKIEKLLQAGGSMVTEKVSLPLANGNFAYAKDPDGNVLGLWEWAK</sequence>
<feature type="domain" description="VOC" evidence="1">
    <location>
        <begin position="3"/>
        <end position="130"/>
    </location>
</feature>
<dbReference type="EMBL" id="BMNC01000037">
    <property type="protein sequence ID" value="GGN30309.1"/>
    <property type="molecule type" value="Genomic_DNA"/>
</dbReference>
<dbReference type="InterPro" id="IPR037523">
    <property type="entry name" value="VOC_core"/>
</dbReference>
<dbReference type="InterPro" id="IPR004360">
    <property type="entry name" value="Glyas_Fos-R_dOase_dom"/>
</dbReference>
<dbReference type="Pfam" id="PF00903">
    <property type="entry name" value="Glyoxalase"/>
    <property type="match status" value="1"/>
</dbReference>
<evidence type="ECO:0000259" key="1">
    <source>
        <dbReference type="PROSITE" id="PS51819"/>
    </source>
</evidence>
<comment type="caution">
    <text evidence="2">The sequence shown here is derived from an EMBL/GenBank/DDBJ whole genome shotgun (WGS) entry which is preliminary data.</text>
</comment>
<keyword evidence="3" id="KW-1185">Reference proteome</keyword>
<dbReference type="InterPro" id="IPR029068">
    <property type="entry name" value="Glyas_Bleomycin-R_OHBP_Dase"/>
</dbReference>
<evidence type="ECO:0000313" key="3">
    <source>
        <dbReference type="Proteomes" id="UP000597656"/>
    </source>
</evidence>
<dbReference type="InterPro" id="IPR052164">
    <property type="entry name" value="Anthracycline_SecMetBiosynth"/>
</dbReference>
<accession>A0ABQ2IUX0</accession>
<dbReference type="Proteomes" id="UP000597656">
    <property type="component" value="Unassembled WGS sequence"/>
</dbReference>
<dbReference type="Gene3D" id="3.10.180.10">
    <property type="entry name" value="2,3-Dihydroxybiphenyl 1,2-Dioxygenase, domain 1"/>
    <property type="match status" value="1"/>
</dbReference>
<dbReference type="RefSeq" id="WP_189160774.1">
    <property type="nucleotide sequence ID" value="NZ_BMNC01000037.1"/>
</dbReference>
<dbReference type="CDD" id="cd07247">
    <property type="entry name" value="SgaA_N_like"/>
    <property type="match status" value="1"/>
</dbReference>
<dbReference type="SUPFAM" id="SSF54593">
    <property type="entry name" value="Glyoxalase/Bleomycin resistance protein/Dihydroxybiphenyl dioxygenase"/>
    <property type="match status" value="1"/>
</dbReference>
<name>A0ABQ2IUX0_9PSEU</name>